<dbReference type="InterPro" id="IPR050235">
    <property type="entry name" value="CK1_Ser-Thr_kinase"/>
</dbReference>
<evidence type="ECO:0000259" key="3">
    <source>
        <dbReference type="PROSITE" id="PS50011"/>
    </source>
</evidence>
<feature type="region of interest" description="Disordered" evidence="2">
    <location>
        <begin position="429"/>
        <end position="590"/>
    </location>
</feature>
<sequence>MERIVGGHYRLRRRIGGGSFGEIYNAENTRSHKRVAVKIESVRSKVPQLAYESKLYAIFSGGTGIPRLHWYGTEGIHNIMVIDLLGKSLEDLFVQCHRRFSLKTVLMLVDQMISCVEFIHNKNFIHRDIKPDNFAMGLGSTSNQVFIIDYGLSKKYRDQHTHTHIPYVEGKSLTGTARYASVGALKGIEQSRRDDLESLGYVWLYLLRGDLPWMGLNVRDQKHKYDKICEVKSKTPFPELCKGFPEEFVKYFNYVRNLRFTEKPNYAELRQLFRDLFKKLGYIYDYKYDWNLSNSQTSNTFVPRYANPNQSKLTKESINVGQRDYEGEQQKGISQFVDSGPNKNYNNITRQNSLFVRDRTIPMHLKSRNESTQNSQRLIKEREEEKISNSNEKEKLNVSKKMHVQQFAYAGIKTTNQKRTRNRSMMYNTEGRVRQHKYSRNNENNSDSEHEFNPNTNTANIYRNRNNRNPQSALMGTTRKEREKSVRDSRYMQQAQQDSYMAHHHMHTLNSAEKRTSSIRNERNSTQRTSNNSRAKNVSGNGETSARRKPSVGGSLFNNAENSPRKPLVPYWMEDSMATRQQSAKRITYK</sequence>
<dbReference type="EMBL" id="JAPFFF010000015">
    <property type="protein sequence ID" value="KAK8866293.1"/>
    <property type="molecule type" value="Genomic_DNA"/>
</dbReference>
<keyword evidence="1" id="KW-0067">ATP-binding</keyword>
<dbReference type="PROSITE" id="PS50011">
    <property type="entry name" value="PROTEIN_KINASE_DOM"/>
    <property type="match status" value="1"/>
</dbReference>
<keyword evidence="1" id="KW-0547">Nucleotide-binding</keyword>
<comment type="caution">
    <text evidence="4">The sequence shown here is derived from an EMBL/GenBank/DDBJ whole genome shotgun (WGS) entry which is preliminary data.</text>
</comment>
<dbReference type="Proteomes" id="UP001470230">
    <property type="component" value="Unassembled WGS sequence"/>
</dbReference>
<feature type="compositionally biased region" description="Polar residues" evidence="2">
    <location>
        <begin position="578"/>
        <end position="590"/>
    </location>
</feature>
<dbReference type="PANTHER" id="PTHR11909">
    <property type="entry name" value="CASEIN KINASE-RELATED"/>
    <property type="match status" value="1"/>
</dbReference>
<evidence type="ECO:0000313" key="4">
    <source>
        <dbReference type="EMBL" id="KAK8866293.1"/>
    </source>
</evidence>
<evidence type="ECO:0000256" key="1">
    <source>
        <dbReference type="PROSITE-ProRule" id="PRU10141"/>
    </source>
</evidence>
<feature type="binding site" evidence="1">
    <location>
        <position position="38"/>
    </location>
    <ligand>
        <name>ATP</name>
        <dbReference type="ChEBI" id="CHEBI:30616"/>
    </ligand>
</feature>
<dbReference type="Gene3D" id="1.10.510.10">
    <property type="entry name" value="Transferase(Phosphotransferase) domain 1"/>
    <property type="match status" value="1"/>
</dbReference>
<name>A0ABR2IMT0_9EUKA</name>
<feature type="compositionally biased region" description="Polar residues" evidence="2">
    <location>
        <begin position="453"/>
        <end position="475"/>
    </location>
</feature>
<dbReference type="SMART" id="SM00220">
    <property type="entry name" value="S_TKc"/>
    <property type="match status" value="1"/>
</dbReference>
<protein>
    <recommendedName>
        <fullName evidence="3">Protein kinase domain-containing protein</fullName>
    </recommendedName>
</protein>
<proteinExistence type="predicted"/>
<dbReference type="Pfam" id="PF00069">
    <property type="entry name" value="Pkinase"/>
    <property type="match status" value="1"/>
</dbReference>
<dbReference type="CDD" id="cd14016">
    <property type="entry name" value="STKc_CK1"/>
    <property type="match status" value="1"/>
</dbReference>
<dbReference type="PROSITE" id="PS00107">
    <property type="entry name" value="PROTEIN_KINASE_ATP"/>
    <property type="match status" value="1"/>
</dbReference>
<keyword evidence="5" id="KW-1185">Reference proteome</keyword>
<dbReference type="InterPro" id="IPR000719">
    <property type="entry name" value="Prot_kinase_dom"/>
</dbReference>
<dbReference type="SUPFAM" id="SSF56112">
    <property type="entry name" value="Protein kinase-like (PK-like)"/>
    <property type="match status" value="1"/>
</dbReference>
<accession>A0ABR2IMT0</accession>
<gene>
    <name evidence="4" type="ORF">M9Y10_009253</name>
</gene>
<dbReference type="InterPro" id="IPR017441">
    <property type="entry name" value="Protein_kinase_ATP_BS"/>
</dbReference>
<evidence type="ECO:0000256" key="2">
    <source>
        <dbReference type="SAM" id="MobiDB-lite"/>
    </source>
</evidence>
<feature type="compositionally biased region" description="Basic and acidic residues" evidence="2">
    <location>
        <begin position="478"/>
        <end position="490"/>
    </location>
</feature>
<evidence type="ECO:0000313" key="5">
    <source>
        <dbReference type="Proteomes" id="UP001470230"/>
    </source>
</evidence>
<feature type="domain" description="Protein kinase" evidence="3">
    <location>
        <begin position="9"/>
        <end position="277"/>
    </location>
</feature>
<organism evidence="4 5">
    <name type="scientific">Tritrichomonas musculus</name>
    <dbReference type="NCBI Taxonomy" id="1915356"/>
    <lineage>
        <taxon>Eukaryota</taxon>
        <taxon>Metamonada</taxon>
        <taxon>Parabasalia</taxon>
        <taxon>Tritrichomonadida</taxon>
        <taxon>Tritrichomonadidae</taxon>
        <taxon>Tritrichomonas</taxon>
    </lineage>
</organism>
<feature type="compositionally biased region" description="Polar residues" evidence="2">
    <location>
        <begin position="526"/>
        <end position="544"/>
    </location>
</feature>
<reference evidence="4 5" key="1">
    <citation type="submission" date="2024-04" db="EMBL/GenBank/DDBJ databases">
        <title>Tritrichomonas musculus Genome.</title>
        <authorList>
            <person name="Alves-Ferreira E."/>
            <person name="Grigg M."/>
            <person name="Lorenzi H."/>
            <person name="Galac M."/>
        </authorList>
    </citation>
    <scope>NUCLEOTIDE SEQUENCE [LARGE SCALE GENOMIC DNA]</scope>
    <source>
        <strain evidence="4 5">EAF2021</strain>
    </source>
</reference>
<feature type="compositionally biased region" description="Basic and acidic residues" evidence="2">
    <location>
        <begin position="512"/>
        <end position="525"/>
    </location>
</feature>
<dbReference type="InterPro" id="IPR011009">
    <property type="entry name" value="Kinase-like_dom_sf"/>
</dbReference>